<dbReference type="Pfam" id="PF00383">
    <property type="entry name" value="dCMP_cyt_deam_1"/>
    <property type="match status" value="1"/>
</dbReference>
<reference evidence="2" key="2">
    <citation type="submission" date="2023-06" db="EMBL/GenBank/DDBJ databases">
        <authorList>
            <person name="Ma L."/>
            <person name="Liu K.-W."/>
            <person name="Li Z."/>
            <person name="Hsiao Y.-Y."/>
            <person name="Qi Y."/>
            <person name="Fu T."/>
            <person name="Tang G."/>
            <person name="Zhang D."/>
            <person name="Sun W.-H."/>
            <person name="Liu D.-K."/>
            <person name="Li Y."/>
            <person name="Chen G.-Z."/>
            <person name="Liu X.-D."/>
            <person name="Liao X.-Y."/>
            <person name="Jiang Y.-T."/>
            <person name="Yu X."/>
            <person name="Hao Y."/>
            <person name="Huang J."/>
            <person name="Zhao X.-W."/>
            <person name="Ke S."/>
            <person name="Chen Y.-Y."/>
            <person name="Wu W.-L."/>
            <person name="Hsu J.-L."/>
            <person name="Lin Y.-F."/>
            <person name="Huang M.-D."/>
            <person name="Li C.-Y."/>
            <person name="Huang L."/>
            <person name="Wang Z.-W."/>
            <person name="Zhao X."/>
            <person name="Zhong W.-Y."/>
            <person name="Peng D.-H."/>
            <person name="Ahmad S."/>
            <person name="Lan S."/>
            <person name="Zhang J.-S."/>
            <person name="Tsai W.-C."/>
            <person name="Van De Peer Y."/>
            <person name="Liu Z.-J."/>
        </authorList>
    </citation>
    <scope>NUCLEOTIDE SEQUENCE</scope>
    <source>
        <strain evidence="2">CP</strain>
        <tissue evidence="2">Leaves</tissue>
    </source>
</reference>
<dbReference type="Gene3D" id="3.40.140.10">
    <property type="entry name" value="Cytidine Deaminase, domain 2"/>
    <property type="match status" value="1"/>
</dbReference>
<reference evidence="2" key="1">
    <citation type="journal article" date="2023" name="Nat. Commun.">
        <title>Diploid and tetraploid genomes of Acorus and the evolution of monocots.</title>
        <authorList>
            <person name="Ma L."/>
            <person name="Liu K.W."/>
            <person name="Li Z."/>
            <person name="Hsiao Y.Y."/>
            <person name="Qi Y."/>
            <person name="Fu T."/>
            <person name="Tang G.D."/>
            <person name="Zhang D."/>
            <person name="Sun W.H."/>
            <person name="Liu D.K."/>
            <person name="Li Y."/>
            <person name="Chen G.Z."/>
            <person name="Liu X.D."/>
            <person name="Liao X.Y."/>
            <person name="Jiang Y.T."/>
            <person name="Yu X."/>
            <person name="Hao Y."/>
            <person name="Huang J."/>
            <person name="Zhao X.W."/>
            <person name="Ke S."/>
            <person name="Chen Y.Y."/>
            <person name="Wu W.L."/>
            <person name="Hsu J.L."/>
            <person name="Lin Y.F."/>
            <person name="Huang M.D."/>
            <person name="Li C.Y."/>
            <person name="Huang L."/>
            <person name="Wang Z.W."/>
            <person name="Zhao X."/>
            <person name="Zhong W.Y."/>
            <person name="Peng D.H."/>
            <person name="Ahmad S."/>
            <person name="Lan S."/>
            <person name="Zhang J.S."/>
            <person name="Tsai W.C."/>
            <person name="Van de Peer Y."/>
            <person name="Liu Z.J."/>
        </authorList>
    </citation>
    <scope>NUCLEOTIDE SEQUENCE</scope>
    <source>
        <strain evidence="2">CP</strain>
    </source>
</reference>
<comment type="caution">
    <text evidence="2">The sequence shown here is derived from an EMBL/GenBank/DDBJ whole genome shotgun (WGS) entry which is preliminary data.</text>
</comment>
<dbReference type="AlphaFoldDB" id="A0AAV9D318"/>
<protein>
    <recommendedName>
        <fullName evidence="1">CMP/dCMP-type deaminase domain-containing protein</fullName>
    </recommendedName>
</protein>
<proteinExistence type="predicted"/>
<dbReference type="GO" id="GO:0003824">
    <property type="term" value="F:catalytic activity"/>
    <property type="evidence" value="ECO:0007669"/>
    <property type="project" value="InterPro"/>
</dbReference>
<organism evidence="2 3">
    <name type="scientific">Acorus calamus</name>
    <name type="common">Sweet flag</name>
    <dbReference type="NCBI Taxonomy" id="4465"/>
    <lineage>
        <taxon>Eukaryota</taxon>
        <taxon>Viridiplantae</taxon>
        <taxon>Streptophyta</taxon>
        <taxon>Embryophyta</taxon>
        <taxon>Tracheophyta</taxon>
        <taxon>Spermatophyta</taxon>
        <taxon>Magnoliopsida</taxon>
        <taxon>Liliopsida</taxon>
        <taxon>Acoraceae</taxon>
        <taxon>Acorus</taxon>
    </lineage>
</organism>
<dbReference type="Proteomes" id="UP001180020">
    <property type="component" value="Unassembled WGS sequence"/>
</dbReference>
<feature type="domain" description="CMP/dCMP-type deaminase" evidence="1">
    <location>
        <begin position="34"/>
        <end position="129"/>
    </location>
</feature>
<evidence type="ECO:0000259" key="1">
    <source>
        <dbReference type="PROSITE" id="PS51747"/>
    </source>
</evidence>
<evidence type="ECO:0000313" key="3">
    <source>
        <dbReference type="Proteomes" id="UP001180020"/>
    </source>
</evidence>
<dbReference type="PROSITE" id="PS51747">
    <property type="entry name" value="CYT_DCMP_DEAMINASES_2"/>
    <property type="match status" value="1"/>
</dbReference>
<accession>A0AAV9D318</accession>
<dbReference type="InterPro" id="IPR016193">
    <property type="entry name" value="Cytidine_deaminase-like"/>
</dbReference>
<keyword evidence="3" id="KW-1185">Reference proteome</keyword>
<dbReference type="EMBL" id="JAUJYO010000016">
    <property type="protein sequence ID" value="KAK1295239.1"/>
    <property type="molecule type" value="Genomic_DNA"/>
</dbReference>
<evidence type="ECO:0000313" key="2">
    <source>
        <dbReference type="EMBL" id="KAK1295239.1"/>
    </source>
</evidence>
<gene>
    <name evidence="2" type="ORF">QJS10_CPA16g00568</name>
</gene>
<dbReference type="SUPFAM" id="SSF53927">
    <property type="entry name" value="Cytidine deaminase-like"/>
    <property type="match status" value="1"/>
</dbReference>
<name>A0AAV9D318_ACOCL</name>
<sequence length="129" mass="13522">MAPAMSLAANCSIPNQRKPFTSSIRNSANHHHHHQDSLYIRRAAEIAAKSAGITAPHPNFGCVIATTRAPDASVVVGEGFLHAQGTKCAELQAVEAAGELARGSTAYLNMEPGDCYGDLTPVSSLVRVA</sequence>
<dbReference type="InterPro" id="IPR002125">
    <property type="entry name" value="CMP_dCMP_dom"/>
</dbReference>